<comment type="caution">
    <text evidence="1">The sequence shown here is derived from an EMBL/GenBank/DDBJ whole genome shotgun (WGS) entry which is preliminary data.</text>
</comment>
<dbReference type="AlphaFoldDB" id="A0AAV3U2D3"/>
<organism evidence="1 2">
    <name type="scientific">Halioxenophilus aromaticivorans</name>
    <dbReference type="NCBI Taxonomy" id="1306992"/>
    <lineage>
        <taxon>Bacteria</taxon>
        <taxon>Pseudomonadati</taxon>
        <taxon>Pseudomonadota</taxon>
        <taxon>Gammaproteobacteria</taxon>
        <taxon>Alteromonadales</taxon>
        <taxon>Alteromonadaceae</taxon>
        <taxon>Halioxenophilus</taxon>
    </lineage>
</organism>
<reference evidence="2" key="1">
    <citation type="journal article" date="2019" name="Int. J. Syst. Evol. Microbiol.">
        <title>The Global Catalogue of Microorganisms (GCM) 10K type strain sequencing project: providing services to taxonomists for standard genome sequencing and annotation.</title>
        <authorList>
            <consortium name="The Broad Institute Genomics Platform"/>
            <consortium name="The Broad Institute Genome Sequencing Center for Infectious Disease"/>
            <person name="Wu L."/>
            <person name="Ma J."/>
        </authorList>
    </citation>
    <scope>NUCLEOTIDE SEQUENCE [LARGE SCALE GENOMIC DNA]</scope>
    <source>
        <strain evidence="2">JCM 19134</strain>
    </source>
</reference>
<name>A0AAV3U2D3_9ALTE</name>
<evidence type="ECO:0000313" key="2">
    <source>
        <dbReference type="Proteomes" id="UP001409585"/>
    </source>
</evidence>
<keyword evidence="2" id="KW-1185">Reference proteome</keyword>
<dbReference type="EMBL" id="BAABLX010000016">
    <property type="protein sequence ID" value="GAA4942788.1"/>
    <property type="molecule type" value="Genomic_DNA"/>
</dbReference>
<gene>
    <name evidence="1" type="ORF">GCM10025791_21740</name>
</gene>
<accession>A0AAV3U2D3</accession>
<proteinExistence type="predicted"/>
<protein>
    <submittedName>
        <fullName evidence="1">Uncharacterized protein</fullName>
    </submittedName>
</protein>
<evidence type="ECO:0000313" key="1">
    <source>
        <dbReference type="EMBL" id="GAA4942788.1"/>
    </source>
</evidence>
<dbReference type="Proteomes" id="UP001409585">
    <property type="component" value="Unassembled WGS sequence"/>
</dbReference>
<sequence length="112" mass="12790">MPCSPISGFRLDSESRAALQRINDNKKITKYLGTALSLGVFNSIFTKSEPPVAAFNITQTDWELYSKAMNALPSIQKKAIQKEIDLMIIHYQMGKYDHQHVQFWQGMKHACK</sequence>